<sequence>MGGLASDIVERAILHAQRLSANASYQWPTARAALSRILEDLEQRARDDESLERLRRFIAEGDRASAERSGEC</sequence>
<evidence type="ECO:0000313" key="1">
    <source>
        <dbReference type="EMBL" id="RBP13804.1"/>
    </source>
</evidence>
<accession>A0A366FGK8</accession>
<dbReference type="AlphaFoldDB" id="A0A366FGK8"/>
<protein>
    <submittedName>
        <fullName evidence="1">Uncharacterized protein</fullName>
    </submittedName>
</protein>
<gene>
    <name evidence="1" type="ORF">DFR50_11166</name>
</gene>
<dbReference type="Proteomes" id="UP000253529">
    <property type="component" value="Unassembled WGS sequence"/>
</dbReference>
<dbReference type="EMBL" id="QNRK01000011">
    <property type="protein sequence ID" value="RBP13804.1"/>
    <property type="molecule type" value="Genomic_DNA"/>
</dbReference>
<organism evidence="1 2">
    <name type="scientific">Roseiarcus fermentans</name>
    <dbReference type="NCBI Taxonomy" id="1473586"/>
    <lineage>
        <taxon>Bacteria</taxon>
        <taxon>Pseudomonadati</taxon>
        <taxon>Pseudomonadota</taxon>
        <taxon>Alphaproteobacteria</taxon>
        <taxon>Hyphomicrobiales</taxon>
        <taxon>Roseiarcaceae</taxon>
        <taxon>Roseiarcus</taxon>
    </lineage>
</organism>
<keyword evidence="2" id="KW-1185">Reference proteome</keyword>
<evidence type="ECO:0000313" key="2">
    <source>
        <dbReference type="Proteomes" id="UP000253529"/>
    </source>
</evidence>
<comment type="caution">
    <text evidence="1">The sequence shown here is derived from an EMBL/GenBank/DDBJ whole genome shotgun (WGS) entry which is preliminary data.</text>
</comment>
<proteinExistence type="predicted"/>
<reference evidence="1 2" key="1">
    <citation type="submission" date="2018-06" db="EMBL/GenBank/DDBJ databases">
        <title>Genomic Encyclopedia of Type Strains, Phase IV (KMG-IV): sequencing the most valuable type-strain genomes for metagenomic binning, comparative biology and taxonomic classification.</title>
        <authorList>
            <person name="Goeker M."/>
        </authorList>
    </citation>
    <scope>NUCLEOTIDE SEQUENCE [LARGE SCALE GENOMIC DNA]</scope>
    <source>
        <strain evidence="1 2">DSM 24875</strain>
    </source>
</reference>
<name>A0A366FGK8_9HYPH</name>